<reference evidence="6" key="1">
    <citation type="submission" date="2021-06" db="EMBL/GenBank/DDBJ databases">
        <title>Comparative genomics, transcriptomics and evolutionary studies reveal genomic signatures of adaptation to plant cell wall in hemibiotrophic fungi.</title>
        <authorList>
            <consortium name="DOE Joint Genome Institute"/>
            <person name="Baroncelli R."/>
            <person name="Diaz J.F."/>
            <person name="Benocci T."/>
            <person name="Peng M."/>
            <person name="Battaglia E."/>
            <person name="Haridas S."/>
            <person name="Andreopoulos W."/>
            <person name="Labutti K."/>
            <person name="Pangilinan J."/>
            <person name="Floch G.L."/>
            <person name="Makela M.R."/>
            <person name="Henrissat B."/>
            <person name="Grigoriev I.V."/>
            <person name="Crouch J.A."/>
            <person name="De Vries R.P."/>
            <person name="Sukno S.A."/>
            <person name="Thon M.R."/>
        </authorList>
    </citation>
    <scope>NUCLEOTIDE SEQUENCE</scope>
    <source>
        <strain evidence="6">MAFF235873</strain>
    </source>
</reference>
<comment type="caution">
    <text evidence="6">The sequence shown here is derived from an EMBL/GenBank/DDBJ whole genome shotgun (WGS) entry which is preliminary data.</text>
</comment>
<evidence type="ECO:0000313" key="7">
    <source>
        <dbReference type="Proteomes" id="UP001232148"/>
    </source>
</evidence>
<dbReference type="Pfam" id="PF00067">
    <property type="entry name" value="p450"/>
    <property type="match status" value="1"/>
</dbReference>
<dbReference type="InterPro" id="IPR036396">
    <property type="entry name" value="Cyt_P450_sf"/>
</dbReference>
<evidence type="ECO:0000256" key="5">
    <source>
        <dbReference type="SAM" id="MobiDB-lite"/>
    </source>
</evidence>
<dbReference type="GO" id="GO:0020037">
    <property type="term" value="F:heme binding"/>
    <property type="evidence" value="ECO:0007669"/>
    <property type="project" value="InterPro"/>
</dbReference>
<accession>A0AAD9HPY9</accession>
<evidence type="ECO:0000256" key="4">
    <source>
        <dbReference type="ARBA" id="ARBA00023004"/>
    </source>
</evidence>
<dbReference type="PANTHER" id="PTHR24305:SF166">
    <property type="entry name" value="CYTOCHROME P450 12A4, MITOCHONDRIAL-RELATED"/>
    <property type="match status" value="1"/>
</dbReference>
<evidence type="ECO:0000256" key="2">
    <source>
        <dbReference type="ARBA" id="ARBA00022617"/>
    </source>
</evidence>
<dbReference type="InterPro" id="IPR050121">
    <property type="entry name" value="Cytochrome_P450_monoxygenase"/>
</dbReference>
<dbReference type="GO" id="GO:0016705">
    <property type="term" value="F:oxidoreductase activity, acting on paired donors, with incorporation or reduction of molecular oxygen"/>
    <property type="evidence" value="ECO:0007669"/>
    <property type="project" value="InterPro"/>
</dbReference>
<gene>
    <name evidence="6" type="ORF">LX32DRAFT_679971</name>
</gene>
<evidence type="ECO:0000256" key="1">
    <source>
        <dbReference type="ARBA" id="ARBA00010617"/>
    </source>
</evidence>
<dbReference type="GO" id="GO:0005506">
    <property type="term" value="F:iron ion binding"/>
    <property type="evidence" value="ECO:0007669"/>
    <property type="project" value="InterPro"/>
</dbReference>
<dbReference type="Gene3D" id="1.10.630.10">
    <property type="entry name" value="Cytochrome P450"/>
    <property type="match status" value="1"/>
</dbReference>
<feature type="compositionally biased region" description="Basic and acidic residues" evidence="5">
    <location>
        <begin position="432"/>
        <end position="443"/>
    </location>
</feature>
<dbReference type="EMBL" id="MU842824">
    <property type="protein sequence ID" value="KAK2033166.1"/>
    <property type="molecule type" value="Genomic_DNA"/>
</dbReference>
<protein>
    <submittedName>
        <fullName evidence="6">Cytochrome P450</fullName>
    </submittedName>
</protein>
<keyword evidence="2" id="KW-0349">Heme</keyword>
<organism evidence="6 7">
    <name type="scientific">Colletotrichum zoysiae</name>
    <dbReference type="NCBI Taxonomy" id="1216348"/>
    <lineage>
        <taxon>Eukaryota</taxon>
        <taxon>Fungi</taxon>
        <taxon>Dikarya</taxon>
        <taxon>Ascomycota</taxon>
        <taxon>Pezizomycotina</taxon>
        <taxon>Sordariomycetes</taxon>
        <taxon>Hypocreomycetidae</taxon>
        <taxon>Glomerellales</taxon>
        <taxon>Glomerellaceae</taxon>
        <taxon>Colletotrichum</taxon>
        <taxon>Colletotrichum graminicola species complex</taxon>
    </lineage>
</organism>
<dbReference type="InterPro" id="IPR001128">
    <property type="entry name" value="Cyt_P450"/>
</dbReference>
<comment type="similarity">
    <text evidence="1">Belongs to the cytochrome P450 family.</text>
</comment>
<evidence type="ECO:0000313" key="6">
    <source>
        <dbReference type="EMBL" id="KAK2033166.1"/>
    </source>
</evidence>
<keyword evidence="4" id="KW-0408">Iron</keyword>
<dbReference type="AlphaFoldDB" id="A0AAD9HPY9"/>
<sequence length="543" mass="59907">MLLADIAAYILWRCLVRPGWSVLRDLPQPPSAGNLLTGHAGAVFSTPLGRQITEWINHIPNDGLLFFRGVLGAEYLVVAGAEGLRDVLFGRAYDFEKTSAFRRYTRRFLAGGLVVQEGEAHKMRRRAVGPVFQPRNVDALKPLLCAKSQRLVRALRAVCEESCTGEGRQGAARHDWKVGCATVVDICDWATRFALDVACAVGFGEDFGLVDSREMHPILQAYTTIFTGSKEKMSQYAWHNTAPIWMGKMFPHKLDKEMDEASRVVREITLNAVRKRVDLIRSGEKAPQDFLTEVILSEKFNARECADELVILMAAAHESTAALISMVIHCLCRRPELQSALRSELSAFGLGPGHEASVPESQYEKMTLLNAVLNEMMRLEPPLPMTLRKAVRDTSVGGHAVRAGTYIVLSPYAMGRSQAIWGPAASTFDPRRWITPHEDRDGDAPASSLPTGEHVRSPHGTLNEHGGAAGGHRYGMLAFLTGPKGCTGERFAKAEMRRVVAALVAWFQWTPAQAHEPEQVGIVVGCRSNRPGESRCDYNQPDL</sequence>
<dbReference type="GO" id="GO:0004497">
    <property type="term" value="F:monooxygenase activity"/>
    <property type="evidence" value="ECO:0007669"/>
    <property type="project" value="InterPro"/>
</dbReference>
<dbReference type="PRINTS" id="PR00385">
    <property type="entry name" value="P450"/>
</dbReference>
<feature type="region of interest" description="Disordered" evidence="5">
    <location>
        <begin position="432"/>
        <end position="467"/>
    </location>
</feature>
<keyword evidence="3" id="KW-0479">Metal-binding</keyword>
<dbReference type="Proteomes" id="UP001232148">
    <property type="component" value="Unassembled WGS sequence"/>
</dbReference>
<name>A0AAD9HPY9_9PEZI</name>
<proteinExistence type="inferred from homology"/>
<evidence type="ECO:0000256" key="3">
    <source>
        <dbReference type="ARBA" id="ARBA00022723"/>
    </source>
</evidence>
<dbReference type="PANTHER" id="PTHR24305">
    <property type="entry name" value="CYTOCHROME P450"/>
    <property type="match status" value="1"/>
</dbReference>
<keyword evidence="7" id="KW-1185">Reference proteome</keyword>
<dbReference type="SUPFAM" id="SSF48264">
    <property type="entry name" value="Cytochrome P450"/>
    <property type="match status" value="1"/>
</dbReference>